<reference evidence="1 2" key="1">
    <citation type="journal article" date="1994" name="Int. J. Syst. Bacteriol.">
        <title>Phylogenetic positions of novel aerobic, bacteriochlorophyll a-containing bacteria and description of Roseococcus thiosulfatophilus gen. nov., sp. nov., Erythromicrobium ramosum gen. nov., sp. nov., and Erythrobacter litoralis sp. nov.</title>
        <authorList>
            <person name="Yurkov V."/>
            <person name="Stackebrandt E."/>
            <person name="Holmes A."/>
            <person name="Fuerst J.A."/>
            <person name="Hugenholtz P."/>
            <person name="Golecki J."/>
            <person name="Gad'on N."/>
            <person name="Gorlenko V.M."/>
            <person name="Kompantseva E.I."/>
            <person name="Drews G."/>
        </authorList>
    </citation>
    <scope>NUCLEOTIDE SEQUENCE [LARGE SCALE GENOMIC DNA]</scope>
    <source>
        <strain evidence="1 2">KR-99</strain>
    </source>
</reference>
<comment type="caution">
    <text evidence="1">The sequence shown here is derived from an EMBL/GenBank/DDBJ whole genome shotgun (WGS) entry which is preliminary data.</text>
</comment>
<keyword evidence="2" id="KW-1185">Reference proteome</keyword>
<protein>
    <recommendedName>
        <fullName evidence="3">Lipoprotein</fullName>
    </recommendedName>
</protein>
<gene>
    <name evidence="1" type="ORF">FG486_13155</name>
</gene>
<proteinExistence type="predicted"/>
<evidence type="ECO:0000313" key="1">
    <source>
        <dbReference type="EMBL" id="MBA1375291.1"/>
    </source>
</evidence>
<dbReference type="EMBL" id="VDES01000002">
    <property type="protein sequence ID" value="MBA1375291.1"/>
    <property type="molecule type" value="Genomic_DNA"/>
</dbReference>
<name>A0A7V8U923_9SPHN</name>
<dbReference type="RefSeq" id="WP_181267815.1">
    <property type="nucleotide sequence ID" value="NZ_BAAAGB010000001.1"/>
</dbReference>
<dbReference type="PROSITE" id="PS51257">
    <property type="entry name" value="PROKAR_LIPOPROTEIN"/>
    <property type="match status" value="1"/>
</dbReference>
<dbReference type="Proteomes" id="UP000589292">
    <property type="component" value="Unassembled WGS sequence"/>
</dbReference>
<organism evidence="1 2">
    <name type="scientific">Sphingomonas ursincola</name>
    <dbReference type="NCBI Taxonomy" id="56361"/>
    <lineage>
        <taxon>Bacteria</taxon>
        <taxon>Pseudomonadati</taxon>
        <taxon>Pseudomonadota</taxon>
        <taxon>Alphaproteobacteria</taxon>
        <taxon>Sphingomonadales</taxon>
        <taxon>Sphingomonadaceae</taxon>
        <taxon>Sphingomonas</taxon>
    </lineage>
</organism>
<evidence type="ECO:0008006" key="3">
    <source>
        <dbReference type="Google" id="ProtNLM"/>
    </source>
</evidence>
<evidence type="ECO:0000313" key="2">
    <source>
        <dbReference type="Proteomes" id="UP000589292"/>
    </source>
</evidence>
<sequence>MIRLTVVLPLALLAACSSEPAKQDELVTLDGGATTAQGTVSASAGGATPAPVTGVQAVDAEGSKLEPLLSSAIGEAGLETGACRFSPAQGALPVLVASKTGGKAMVSVAGRTVQVAASGPVQQTGGSFAGEGVTLMVSASGKEAAGSAASMQVSDSDGPAFAYKDGYWACN</sequence>
<accession>A0A7V8U923</accession>
<dbReference type="AlphaFoldDB" id="A0A7V8U923"/>